<dbReference type="EMBL" id="GL348719">
    <property type="protein sequence ID" value="EFH43174.1"/>
    <property type="molecule type" value="Genomic_DNA"/>
</dbReference>
<keyword evidence="2" id="KW-1185">Reference proteome</keyword>
<name>D7M9K2_ARALL</name>
<dbReference type="Gramene" id="scaffold_700257.1">
    <property type="protein sequence ID" value="scaffold_700257.1"/>
    <property type="gene ID" value="scaffold_700257.1"/>
</dbReference>
<accession>D7M9K2</accession>
<evidence type="ECO:0000313" key="1">
    <source>
        <dbReference type="EMBL" id="EFH43174.1"/>
    </source>
</evidence>
<dbReference type="HOGENOM" id="CLU_2593017_0_0_1"/>
<reference evidence="2" key="1">
    <citation type="journal article" date="2011" name="Nat. Genet.">
        <title>The Arabidopsis lyrata genome sequence and the basis of rapid genome size change.</title>
        <authorList>
            <person name="Hu T.T."/>
            <person name="Pattyn P."/>
            <person name="Bakker E.G."/>
            <person name="Cao J."/>
            <person name="Cheng J.-F."/>
            <person name="Clark R.M."/>
            <person name="Fahlgren N."/>
            <person name="Fawcett J.A."/>
            <person name="Grimwood J."/>
            <person name="Gundlach H."/>
            <person name="Haberer G."/>
            <person name="Hollister J.D."/>
            <person name="Ossowski S."/>
            <person name="Ottilar R.P."/>
            <person name="Salamov A.A."/>
            <person name="Schneeberger K."/>
            <person name="Spannagl M."/>
            <person name="Wang X."/>
            <person name="Yang L."/>
            <person name="Nasrallah M.E."/>
            <person name="Bergelson J."/>
            <person name="Carrington J.C."/>
            <person name="Gaut B.S."/>
            <person name="Schmutz J."/>
            <person name="Mayer K.F.X."/>
            <person name="Van de Peer Y."/>
            <person name="Grigoriev I.V."/>
            <person name="Nordborg M."/>
            <person name="Weigel D."/>
            <person name="Guo Y.-L."/>
        </authorList>
    </citation>
    <scope>NUCLEOTIDE SEQUENCE [LARGE SCALE GENOMIC DNA]</scope>
    <source>
        <strain evidence="2">cv. MN47</strain>
    </source>
</reference>
<organism evidence="2">
    <name type="scientific">Arabidopsis lyrata subsp. lyrata</name>
    <name type="common">Lyre-leaved rock-cress</name>
    <dbReference type="NCBI Taxonomy" id="81972"/>
    <lineage>
        <taxon>Eukaryota</taxon>
        <taxon>Viridiplantae</taxon>
        <taxon>Streptophyta</taxon>
        <taxon>Embryophyta</taxon>
        <taxon>Tracheophyta</taxon>
        <taxon>Spermatophyta</taxon>
        <taxon>Magnoliopsida</taxon>
        <taxon>eudicotyledons</taxon>
        <taxon>Gunneridae</taxon>
        <taxon>Pentapetalae</taxon>
        <taxon>rosids</taxon>
        <taxon>malvids</taxon>
        <taxon>Brassicales</taxon>
        <taxon>Brassicaceae</taxon>
        <taxon>Camelineae</taxon>
        <taxon>Arabidopsis</taxon>
    </lineage>
</organism>
<proteinExistence type="predicted"/>
<evidence type="ECO:0000313" key="2">
    <source>
        <dbReference type="Proteomes" id="UP000008694"/>
    </source>
</evidence>
<sequence length="93" mass="10368">MAKIVKLVSFFITLVVMIFLLISTGIAKIEGKRPHLCNPTRMKAPPGTCNVQNGNKLCRKLCMGPVDNGYFRGFEFGYCRATPKGRYCECSNC</sequence>
<dbReference type="AlphaFoldDB" id="D7M9K2"/>
<gene>
    <name evidence="1" type="ORF">ARALYDRAFT_912515</name>
</gene>
<dbReference type="Proteomes" id="UP000008694">
    <property type="component" value="Unassembled WGS sequence"/>
</dbReference>
<protein>
    <submittedName>
        <fullName evidence="1">Uncharacterized protein</fullName>
    </submittedName>
</protein>